<sequence>MSESSFARYGREYVPGDVLFREGDSGDVMFVIQSGAVRITKSVAGEDKVLAVLGPGEFVGEMAILNGKPRNATATVSEPSRCLVIDARKLEIMLQRDVEIALRLLKKLAKRLDAANSLVEILMHRDPKARVMLALARHAEAFGEETPEGIRVRSSPEDIAREVDVEQETVDEVMKRLRRLRLLSYGPPAPAAIMVTDMRRFRDFIEFLDMPQKFGGES</sequence>
<dbReference type="SUPFAM" id="SSF46785">
    <property type="entry name" value="Winged helix' DNA-binding domain"/>
    <property type="match status" value="1"/>
</dbReference>
<dbReference type="SUPFAM" id="SSF51206">
    <property type="entry name" value="cAMP-binding domain-like"/>
    <property type="match status" value="1"/>
</dbReference>
<dbReference type="Gene3D" id="2.60.120.10">
    <property type="entry name" value="Jelly Rolls"/>
    <property type="match status" value="1"/>
</dbReference>
<protein>
    <submittedName>
        <fullName evidence="2">Crp/Fnr family transcriptional regulator</fullName>
    </submittedName>
</protein>
<dbReference type="CDD" id="cd00038">
    <property type="entry name" value="CAP_ED"/>
    <property type="match status" value="1"/>
</dbReference>
<gene>
    <name evidence="2" type="ORF">POL72_24590</name>
</gene>
<dbReference type="InterPro" id="IPR050397">
    <property type="entry name" value="Env_Response_Regulators"/>
</dbReference>
<dbReference type="InterPro" id="IPR014710">
    <property type="entry name" value="RmlC-like_jellyroll"/>
</dbReference>
<evidence type="ECO:0000259" key="1">
    <source>
        <dbReference type="PROSITE" id="PS50042"/>
    </source>
</evidence>
<organism evidence="2 3">
    <name type="scientific">Sorangium atrum</name>
    <dbReference type="NCBI Taxonomy" id="2995308"/>
    <lineage>
        <taxon>Bacteria</taxon>
        <taxon>Pseudomonadati</taxon>
        <taxon>Myxococcota</taxon>
        <taxon>Polyangia</taxon>
        <taxon>Polyangiales</taxon>
        <taxon>Polyangiaceae</taxon>
        <taxon>Sorangium</taxon>
    </lineage>
</organism>
<dbReference type="SMART" id="SM00100">
    <property type="entry name" value="cNMP"/>
    <property type="match status" value="1"/>
</dbReference>
<dbReference type="EMBL" id="JAQNDK010000003">
    <property type="protein sequence ID" value="MDC0680939.1"/>
    <property type="molecule type" value="Genomic_DNA"/>
</dbReference>
<dbReference type="InterPro" id="IPR018490">
    <property type="entry name" value="cNMP-bd_dom_sf"/>
</dbReference>
<dbReference type="PANTHER" id="PTHR24567">
    <property type="entry name" value="CRP FAMILY TRANSCRIPTIONAL REGULATORY PROTEIN"/>
    <property type="match status" value="1"/>
</dbReference>
<dbReference type="InterPro" id="IPR000595">
    <property type="entry name" value="cNMP-bd_dom"/>
</dbReference>
<reference evidence="2 3" key="1">
    <citation type="submission" date="2023-01" db="EMBL/GenBank/DDBJ databases">
        <title>Minimal conservation of predation-associated metabolite biosynthetic gene clusters underscores biosynthetic potential of Myxococcota including descriptions for ten novel species: Archangium lansinium sp. nov., Myxococcus landrumus sp. nov., Nannocystis bai.</title>
        <authorList>
            <person name="Ahearne A."/>
            <person name="Stevens C."/>
            <person name="Dowd S."/>
        </authorList>
    </citation>
    <scope>NUCLEOTIDE SEQUENCE [LARGE SCALE GENOMIC DNA]</scope>
    <source>
        <strain evidence="2 3">WIWO2</strain>
    </source>
</reference>
<name>A0ABT5C5C2_9BACT</name>
<dbReference type="PROSITE" id="PS50042">
    <property type="entry name" value="CNMP_BINDING_3"/>
    <property type="match status" value="1"/>
</dbReference>
<comment type="caution">
    <text evidence="2">The sequence shown here is derived from an EMBL/GenBank/DDBJ whole genome shotgun (WGS) entry which is preliminary data.</text>
</comment>
<keyword evidence="3" id="KW-1185">Reference proteome</keyword>
<dbReference type="Pfam" id="PF00027">
    <property type="entry name" value="cNMP_binding"/>
    <property type="match status" value="1"/>
</dbReference>
<dbReference type="Proteomes" id="UP001217485">
    <property type="component" value="Unassembled WGS sequence"/>
</dbReference>
<dbReference type="RefSeq" id="WP_272097993.1">
    <property type="nucleotide sequence ID" value="NZ_JAQNDK010000003.1"/>
</dbReference>
<feature type="domain" description="Cyclic nucleotide-binding" evidence="1">
    <location>
        <begin position="1"/>
        <end position="111"/>
    </location>
</feature>
<dbReference type="PANTHER" id="PTHR24567:SF74">
    <property type="entry name" value="HTH-TYPE TRANSCRIPTIONAL REGULATOR ARCR"/>
    <property type="match status" value="1"/>
</dbReference>
<dbReference type="InterPro" id="IPR036390">
    <property type="entry name" value="WH_DNA-bd_sf"/>
</dbReference>
<evidence type="ECO:0000313" key="2">
    <source>
        <dbReference type="EMBL" id="MDC0680939.1"/>
    </source>
</evidence>
<accession>A0ABT5C5C2</accession>
<evidence type="ECO:0000313" key="3">
    <source>
        <dbReference type="Proteomes" id="UP001217485"/>
    </source>
</evidence>
<proteinExistence type="predicted"/>